<dbReference type="EMBL" id="CAJZBQ010000004">
    <property type="protein sequence ID" value="CAG9311725.1"/>
    <property type="molecule type" value="Genomic_DNA"/>
</dbReference>
<evidence type="ECO:0000313" key="1">
    <source>
        <dbReference type="EMBL" id="CAG9311725.1"/>
    </source>
</evidence>
<name>A0AAU9IQG3_9CILI</name>
<keyword evidence="2" id="KW-1185">Reference proteome</keyword>
<reference evidence="1" key="1">
    <citation type="submission" date="2021-09" db="EMBL/GenBank/DDBJ databases">
        <authorList>
            <consortium name="AG Swart"/>
            <person name="Singh M."/>
            <person name="Singh A."/>
            <person name="Seah K."/>
            <person name="Emmerich C."/>
        </authorList>
    </citation>
    <scope>NUCLEOTIDE SEQUENCE</scope>
    <source>
        <strain evidence="1">ATCC30299</strain>
    </source>
</reference>
<comment type="caution">
    <text evidence="1">The sequence shown here is derived from an EMBL/GenBank/DDBJ whole genome shotgun (WGS) entry which is preliminary data.</text>
</comment>
<proteinExistence type="predicted"/>
<dbReference type="Proteomes" id="UP001162131">
    <property type="component" value="Unassembled WGS sequence"/>
</dbReference>
<evidence type="ECO:0000313" key="2">
    <source>
        <dbReference type="Proteomes" id="UP001162131"/>
    </source>
</evidence>
<protein>
    <submittedName>
        <fullName evidence="1">Uncharacterized protein</fullName>
    </submittedName>
</protein>
<sequence length="67" mass="8158">MDAKWSHFIMVLHKIRKIGEEFGLKKMVAFLKKSLKLLKKWLKYCGLEEIYFNFCWITEVIIETWGF</sequence>
<gene>
    <name evidence="1" type="ORF">BSTOLATCC_MIC4008</name>
</gene>
<organism evidence="1 2">
    <name type="scientific">Blepharisma stoltei</name>
    <dbReference type="NCBI Taxonomy" id="1481888"/>
    <lineage>
        <taxon>Eukaryota</taxon>
        <taxon>Sar</taxon>
        <taxon>Alveolata</taxon>
        <taxon>Ciliophora</taxon>
        <taxon>Postciliodesmatophora</taxon>
        <taxon>Heterotrichea</taxon>
        <taxon>Heterotrichida</taxon>
        <taxon>Blepharismidae</taxon>
        <taxon>Blepharisma</taxon>
    </lineage>
</organism>
<accession>A0AAU9IQG3</accession>
<dbReference type="AlphaFoldDB" id="A0AAU9IQG3"/>